<protein>
    <submittedName>
        <fullName evidence="1">Peptidyl-prolyl cis-trans isomerase FKBP62</fullName>
    </submittedName>
</protein>
<dbReference type="Proteomes" id="UP000829398">
    <property type="component" value="Chromosome 4"/>
</dbReference>
<accession>A0ACB8LBZ1</accession>
<evidence type="ECO:0000313" key="2">
    <source>
        <dbReference type="Proteomes" id="UP000829398"/>
    </source>
</evidence>
<reference evidence="2" key="1">
    <citation type="journal article" date="2023" name="Hortic. Res.">
        <title>A chromosome-level phased genome enabling allele-level studies in sweet orange: a case study on citrus Huanglongbing tolerance.</title>
        <authorList>
            <person name="Wu B."/>
            <person name="Yu Q."/>
            <person name="Deng Z."/>
            <person name="Duan Y."/>
            <person name="Luo F."/>
            <person name="Gmitter F. Jr."/>
        </authorList>
    </citation>
    <scope>NUCLEOTIDE SEQUENCE [LARGE SCALE GENOMIC DNA]</scope>
    <source>
        <strain evidence="2">cv. Valencia</strain>
    </source>
</reference>
<organism evidence="1 2">
    <name type="scientific">Citrus sinensis</name>
    <name type="common">Sweet orange</name>
    <name type="synonym">Citrus aurantium var. sinensis</name>
    <dbReference type="NCBI Taxonomy" id="2711"/>
    <lineage>
        <taxon>Eukaryota</taxon>
        <taxon>Viridiplantae</taxon>
        <taxon>Streptophyta</taxon>
        <taxon>Embryophyta</taxon>
        <taxon>Tracheophyta</taxon>
        <taxon>Spermatophyta</taxon>
        <taxon>Magnoliopsida</taxon>
        <taxon>eudicotyledons</taxon>
        <taxon>Gunneridae</taxon>
        <taxon>Pentapetalae</taxon>
        <taxon>rosids</taxon>
        <taxon>malvids</taxon>
        <taxon>Sapindales</taxon>
        <taxon>Rutaceae</taxon>
        <taxon>Aurantioideae</taxon>
        <taxon>Citrus</taxon>
    </lineage>
</organism>
<keyword evidence="1" id="KW-0413">Isomerase</keyword>
<dbReference type="EMBL" id="CM039173">
    <property type="protein sequence ID" value="KAH9770936.1"/>
    <property type="molecule type" value="Genomic_DNA"/>
</dbReference>
<sequence>MDEDFDIPAANEMDADMDLPDDAPMMKVGEEKEIGNQGLKKKLVKEGEGWDTPENGDEVEVHYTGTLLDGTQFDSSRDRGTPFKFTLGQGNVIKGWDIGIKTMKKGENAVFTIPPELAYGESGSPPTIPPNATLQFDVELLSWTSVKDICKDGGIIKKILKEGEKWENPKDLDEVLVNYEARLEDGTVVGKADGVEFTVKDGHFCPTLAKAVKTMKKGEKVLLAVKPQYGFGEKGKSASGNEGAVPPNATLQIALELVSWKTVSEITDDKKVIKKILKEGDGFERPNEGAVVKVKLIGKLQDGTVFVKKGHSEEEQLFEFKTDEEQVIDGLDRAVITMKKNEVALLTIAPEYAFGSAESQQELAVVPPNSTVHYEVELVSFEKEKESWDMNTEEKIEAAGKKKEQGNTLFKAGKYARASKRYEKAVKYIEYDTSFGDEEKKQAKALKVACNLNNAACKLKLKDYKQAEKLCTKVLDLDSRNVKALYRRAQAYIQMADLDLAEFDIKKALEIDPDNRDVKLEYKTLKEKMKEYNKKEAKFYGNMFAKMSMFGSAESNIQVLTWTVGVDPCDIVLCVRYRLINKGDDGFWQDVVLEGVPLYCALCKHLDHSADACFVTNPGFQKPQQPIGQVQDTVACDKGKMLMPNVVVQPTVDRATQMKSLAIMGILWFVPSKPEGRGCVILTLTSVFLV</sequence>
<proteinExistence type="predicted"/>
<gene>
    <name evidence="1" type="ORF">KPL71_012530</name>
</gene>
<evidence type="ECO:0000313" key="1">
    <source>
        <dbReference type="EMBL" id="KAH9770936.1"/>
    </source>
</evidence>
<keyword evidence="2" id="KW-1185">Reference proteome</keyword>
<name>A0ACB8LBZ1_CITSI</name>
<comment type="caution">
    <text evidence="1">The sequence shown here is derived from an EMBL/GenBank/DDBJ whole genome shotgun (WGS) entry which is preliminary data.</text>
</comment>